<dbReference type="OrthoDB" id="206088at2759"/>
<dbReference type="Gene3D" id="3.30.470.30">
    <property type="entry name" value="DNA ligase/mRNA capping enzyme"/>
    <property type="match status" value="1"/>
</dbReference>
<dbReference type="PANTHER" id="PTHR45674:SF9">
    <property type="entry name" value="DNA LIGASE 3"/>
    <property type="match status" value="1"/>
</dbReference>
<organism evidence="13 14">
    <name type="scientific">Bondarzewia mesenterica</name>
    <dbReference type="NCBI Taxonomy" id="1095465"/>
    <lineage>
        <taxon>Eukaryota</taxon>
        <taxon>Fungi</taxon>
        <taxon>Dikarya</taxon>
        <taxon>Basidiomycota</taxon>
        <taxon>Agaricomycotina</taxon>
        <taxon>Agaricomycetes</taxon>
        <taxon>Russulales</taxon>
        <taxon>Bondarzewiaceae</taxon>
        <taxon>Bondarzewia</taxon>
    </lineage>
</organism>
<comment type="similarity">
    <text evidence="2 10">Belongs to the ATP-dependent DNA ligase family.</text>
</comment>
<dbReference type="PANTHER" id="PTHR45674">
    <property type="entry name" value="DNA LIGASE 1/3 FAMILY MEMBER"/>
    <property type="match status" value="1"/>
</dbReference>
<dbReference type="NCBIfam" id="TIGR00574">
    <property type="entry name" value="dnl1"/>
    <property type="match status" value="1"/>
</dbReference>
<dbReference type="GO" id="GO:0006273">
    <property type="term" value="P:lagging strand elongation"/>
    <property type="evidence" value="ECO:0007669"/>
    <property type="project" value="TreeGrafter"/>
</dbReference>
<proteinExistence type="inferred from homology"/>
<feature type="region of interest" description="Disordered" evidence="11">
    <location>
        <begin position="1"/>
        <end position="51"/>
    </location>
</feature>
<dbReference type="CDD" id="cd07900">
    <property type="entry name" value="Adenylation_DNA_ligase_I_Euk"/>
    <property type="match status" value="1"/>
</dbReference>
<dbReference type="GO" id="GO:0005524">
    <property type="term" value="F:ATP binding"/>
    <property type="evidence" value="ECO:0007669"/>
    <property type="project" value="UniProtKB-KW"/>
</dbReference>
<comment type="catalytic activity">
    <reaction evidence="8 9">
        <text>ATP + (deoxyribonucleotide)n-3'-hydroxyl + 5'-phospho-(deoxyribonucleotide)m = (deoxyribonucleotide)n+m + AMP + diphosphate.</text>
        <dbReference type="EC" id="6.5.1.1"/>
    </reaction>
</comment>
<reference evidence="13 14" key="1">
    <citation type="submission" date="2019-02" db="EMBL/GenBank/DDBJ databases">
        <title>Genome sequencing of the rare red list fungi Bondarzewia mesenterica.</title>
        <authorList>
            <person name="Buettner E."/>
            <person name="Kellner H."/>
        </authorList>
    </citation>
    <scope>NUCLEOTIDE SEQUENCE [LARGE SCALE GENOMIC DNA]</scope>
    <source>
        <strain evidence="13 14">DSM 108281</strain>
    </source>
</reference>
<dbReference type="Gene3D" id="2.40.50.140">
    <property type="entry name" value="Nucleic acid-binding proteins"/>
    <property type="match status" value="1"/>
</dbReference>
<dbReference type="PROSITE" id="PS00697">
    <property type="entry name" value="DNA_LIGASE_A1"/>
    <property type="match status" value="1"/>
</dbReference>
<evidence type="ECO:0000256" key="11">
    <source>
        <dbReference type="SAM" id="MobiDB-lite"/>
    </source>
</evidence>
<dbReference type="CDD" id="cd07969">
    <property type="entry name" value="OBF_DNA_ligase_I"/>
    <property type="match status" value="1"/>
</dbReference>
<evidence type="ECO:0000256" key="5">
    <source>
        <dbReference type="ARBA" id="ARBA00022741"/>
    </source>
</evidence>
<keyword evidence="6 9" id="KW-0067">ATP-binding</keyword>
<dbReference type="Pfam" id="PF01068">
    <property type="entry name" value="DNA_ligase_A_M"/>
    <property type="match status" value="1"/>
</dbReference>
<dbReference type="GO" id="GO:0003677">
    <property type="term" value="F:DNA binding"/>
    <property type="evidence" value="ECO:0007669"/>
    <property type="project" value="InterPro"/>
</dbReference>
<dbReference type="Gene3D" id="3.30.1490.70">
    <property type="match status" value="1"/>
</dbReference>
<dbReference type="PROSITE" id="PS50160">
    <property type="entry name" value="DNA_LIGASE_A3"/>
    <property type="match status" value="1"/>
</dbReference>
<dbReference type="FunFam" id="3.30.470.30:FF:000002">
    <property type="entry name" value="DNA ligase"/>
    <property type="match status" value="1"/>
</dbReference>
<dbReference type="InterPro" id="IPR012310">
    <property type="entry name" value="DNA_ligase_ATP-dep_cent"/>
</dbReference>
<keyword evidence="7" id="KW-0539">Nucleus</keyword>
<dbReference type="GO" id="GO:0005634">
    <property type="term" value="C:nucleus"/>
    <property type="evidence" value="ECO:0007669"/>
    <property type="project" value="UniProtKB-SubCell"/>
</dbReference>
<feature type="domain" description="ATP-dependent DNA ligase family profile" evidence="12">
    <location>
        <begin position="490"/>
        <end position="653"/>
    </location>
</feature>
<dbReference type="Pfam" id="PF04679">
    <property type="entry name" value="DNA_ligase_A_C"/>
    <property type="match status" value="1"/>
</dbReference>
<keyword evidence="4" id="KW-0235">DNA replication</keyword>
<evidence type="ECO:0000256" key="10">
    <source>
        <dbReference type="RuleBase" id="RU004196"/>
    </source>
</evidence>
<dbReference type="InterPro" id="IPR016059">
    <property type="entry name" value="DNA_ligase_ATP-dep_CS"/>
</dbReference>
<keyword evidence="3 9" id="KW-0436">Ligase</keyword>
<dbReference type="SUPFAM" id="SSF56091">
    <property type="entry name" value="DNA ligase/mRNA capping enzyme, catalytic domain"/>
    <property type="match status" value="1"/>
</dbReference>
<evidence type="ECO:0000256" key="9">
    <source>
        <dbReference type="RuleBase" id="RU000617"/>
    </source>
</evidence>
<comment type="caution">
    <text evidence="13">The sequence shown here is derived from an EMBL/GenBank/DDBJ whole genome shotgun (WGS) entry which is preliminary data.</text>
</comment>
<evidence type="ECO:0000256" key="8">
    <source>
        <dbReference type="ARBA" id="ARBA00034003"/>
    </source>
</evidence>
<dbReference type="GO" id="GO:0003910">
    <property type="term" value="F:DNA ligase (ATP) activity"/>
    <property type="evidence" value="ECO:0007669"/>
    <property type="project" value="UniProtKB-EC"/>
</dbReference>
<dbReference type="SUPFAM" id="SSF50249">
    <property type="entry name" value="Nucleic acid-binding proteins"/>
    <property type="match status" value="1"/>
</dbReference>
<dbReference type="GO" id="GO:0006310">
    <property type="term" value="P:DNA recombination"/>
    <property type="evidence" value="ECO:0007669"/>
    <property type="project" value="UniProtKB-KW"/>
</dbReference>
<dbReference type="Proteomes" id="UP000310158">
    <property type="component" value="Unassembled WGS sequence"/>
</dbReference>
<evidence type="ECO:0000256" key="3">
    <source>
        <dbReference type="ARBA" id="ARBA00022598"/>
    </source>
</evidence>
<evidence type="ECO:0000313" key="13">
    <source>
        <dbReference type="EMBL" id="THH19950.1"/>
    </source>
</evidence>
<dbReference type="InterPro" id="IPR000977">
    <property type="entry name" value="DNA_ligase_ATP-dep"/>
</dbReference>
<keyword evidence="9" id="KW-0234">DNA repair</keyword>
<protein>
    <recommendedName>
        <fullName evidence="9">DNA ligase</fullName>
        <ecNumber evidence="9">6.5.1.1</ecNumber>
    </recommendedName>
</protein>
<evidence type="ECO:0000256" key="1">
    <source>
        <dbReference type="ARBA" id="ARBA00004123"/>
    </source>
</evidence>
<name>A0A4S4MAG0_9AGAM</name>
<feature type="compositionally biased region" description="Polar residues" evidence="11">
    <location>
        <begin position="1"/>
        <end position="10"/>
    </location>
</feature>
<dbReference type="GO" id="GO:0071897">
    <property type="term" value="P:DNA biosynthetic process"/>
    <property type="evidence" value="ECO:0007669"/>
    <property type="project" value="InterPro"/>
</dbReference>
<evidence type="ECO:0000256" key="7">
    <source>
        <dbReference type="ARBA" id="ARBA00023242"/>
    </source>
</evidence>
<comment type="subcellular location">
    <subcellularLocation>
        <location evidence="1">Nucleus</location>
    </subcellularLocation>
</comment>
<accession>A0A4S4MAG0</accession>
<dbReference type="EMBL" id="SGPL01000032">
    <property type="protein sequence ID" value="THH19950.1"/>
    <property type="molecule type" value="Genomic_DNA"/>
</dbReference>
<evidence type="ECO:0000256" key="2">
    <source>
        <dbReference type="ARBA" id="ARBA00007572"/>
    </source>
</evidence>
<dbReference type="InterPro" id="IPR012340">
    <property type="entry name" value="NA-bd_OB-fold"/>
</dbReference>
<dbReference type="InterPro" id="IPR012309">
    <property type="entry name" value="DNA_ligase_ATP-dep_C"/>
</dbReference>
<dbReference type="SUPFAM" id="SSF117018">
    <property type="entry name" value="ATP-dependent DNA ligase DNA-binding domain"/>
    <property type="match status" value="1"/>
</dbReference>
<evidence type="ECO:0000259" key="12">
    <source>
        <dbReference type="PROSITE" id="PS50160"/>
    </source>
</evidence>
<evidence type="ECO:0000256" key="6">
    <source>
        <dbReference type="ARBA" id="ARBA00022840"/>
    </source>
</evidence>
<evidence type="ECO:0000313" key="14">
    <source>
        <dbReference type="Proteomes" id="UP000310158"/>
    </source>
</evidence>
<dbReference type="Pfam" id="PF04675">
    <property type="entry name" value="DNA_ligase_A_N"/>
    <property type="match status" value="1"/>
</dbReference>
<feature type="compositionally biased region" description="Polar residues" evidence="11">
    <location>
        <begin position="35"/>
        <end position="45"/>
    </location>
</feature>
<dbReference type="InterPro" id="IPR012308">
    <property type="entry name" value="DNA_ligase_ATP-dep_N"/>
</dbReference>
<gene>
    <name evidence="13" type="ORF">EW146_g1305</name>
</gene>
<dbReference type="InterPro" id="IPR050191">
    <property type="entry name" value="ATP-dep_DNA_ligase"/>
</dbReference>
<dbReference type="EC" id="6.5.1.1" evidence="9"/>
<keyword evidence="9" id="KW-0227">DNA damage</keyword>
<keyword evidence="5 9" id="KW-0547">Nucleotide-binding</keyword>
<keyword evidence="14" id="KW-1185">Reference proteome</keyword>
<dbReference type="InterPro" id="IPR036599">
    <property type="entry name" value="DNA_ligase_N_sf"/>
</dbReference>
<sequence>MSESSSNPKASSRKKQETPEIIDVDSLYGADEGPETSSPSSSQIQRAHAAKMDGNSVVPSEVFYVVAGPSAEFDPPKYQPLSEDPASFNFESIPFPPNTPIPYSFLAHTLSTLSETRSRIVIVNTLTNALRTITRFHPASLLPSLYLLSNSLSPPYSPVELGLGPSIISKAIQHVSGLTPAALKRLYTKTGDPGDVAFEAKSNVRTLVPHPPLSIPVVYSSLLKIADSKGQGAVKQKQAIVEKLLVAAKGEEIRFLVRTLSQNIRVGAVGTSILIALARAMVLTPPPDLTVPVSDNSPYHAPPDLILQVKVAPASTGEKVVDEAREKILAKFAQAEGLVKRVFVQHPNYDHIVAGLLEAGLDGLAERVPLTVGIPLHPTLGSPMRSLEEVYDRLSGLPFVAEFKYDGQRAQIHARKGEDGETHVKIFSRHLEDMTDKYPDVSSLVHHILSKSSQTTSFIIDSEIVAIDPNDGSIKSFQKLSNRPRKDVQLHEIKVSVCVFAFDLMYLNGQILLEMPFRQRRASLRDQFPSVIPEQTGSARFDHVESCESDEGNDAIEEFWIRSVDSRCEGLMIKLLDSGEIADTAGASKKEGLRKKPLPATYEPDKRTSAWLKLKKDYVTGIGDSLDLIPVGAWHGNGRKAQWWSPVLLALRDPDCGGIVALCKCMSGFSDAFYKSMKERYAEDSENCSRLPLWDDVDTGGYKPSVYFRPHEVWEIRGADITLSPVSVAARGLVSETRGLSLRFPRFIKVREDKSLEQASTPEFLAGIWRNQQGKGQGHAGADEGQLVDVEMSEELVEEDSEGRESG</sequence>
<evidence type="ECO:0000256" key="4">
    <source>
        <dbReference type="ARBA" id="ARBA00022705"/>
    </source>
</evidence>
<dbReference type="Gene3D" id="1.10.3260.10">
    <property type="entry name" value="DNA ligase, ATP-dependent, N-terminal domain"/>
    <property type="match status" value="1"/>
</dbReference>
<dbReference type="AlphaFoldDB" id="A0A4S4MAG0"/>
<keyword evidence="9" id="KW-0233">DNA recombination</keyword>
<dbReference type="GO" id="GO:0006281">
    <property type="term" value="P:DNA repair"/>
    <property type="evidence" value="ECO:0007669"/>
    <property type="project" value="UniProtKB-KW"/>
</dbReference>